<evidence type="ECO:0000256" key="1">
    <source>
        <dbReference type="SAM" id="SignalP"/>
    </source>
</evidence>
<evidence type="ECO:0000313" key="3">
    <source>
        <dbReference type="EMBL" id="MBA2133160.1"/>
    </source>
</evidence>
<feature type="chain" id="PRO_5035262877" evidence="1">
    <location>
        <begin position="29"/>
        <end position="328"/>
    </location>
</feature>
<dbReference type="GO" id="GO:0008932">
    <property type="term" value="F:lytic endotransglycosylase activity"/>
    <property type="evidence" value="ECO:0007669"/>
    <property type="project" value="TreeGrafter"/>
</dbReference>
<dbReference type="SMART" id="SM00257">
    <property type="entry name" value="LysM"/>
    <property type="match status" value="3"/>
</dbReference>
<dbReference type="InterPro" id="IPR042047">
    <property type="entry name" value="SleB_dom1"/>
</dbReference>
<dbReference type="Pfam" id="PF01476">
    <property type="entry name" value="LysM"/>
    <property type="match status" value="3"/>
</dbReference>
<keyword evidence="1" id="KW-0732">Signal</keyword>
<dbReference type="Gene3D" id="6.20.240.60">
    <property type="match status" value="1"/>
</dbReference>
<dbReference type="Pfam" id="PF07486">
    <property type="entry name" value="Hydrolase_2"/>
    <property type="match status" value="1"/>
</dbReference>
<protein>
    <submittedName>
        <fullName evidence="3">LysM peptidoglycan-binding domain-containing protein</fullName>
    </submittedName>
</protein>
<dbReference type="AlphaFoldDB" id="A0A8J6LIL6"/>
<reference evidence="3" key="1">
    <citation type="submission" date="2020-06" db="EMBL/GenBank/DDBJ databases">
        <title>Novel chitinolytic bacterium.</title>
        <authorList>
            <person name="Ungkulpasvich U."/>
            <person name="Kosugi A."/>
            <person name="Uke A."/>
        </authorList>
    </citation>
    <scope>NUCLEOTIDE SEQUENCE</scope>
    <source>
        <strain evidence="3">UUS1-1</strain>
    </source>
</reference>
<evidence type="ECO:0000313" key="4">
    <source>
        <dbReference type="Proteomes" id="UP000657177"/>
    </source>
</evidence>
<feature type="domain" description="LysM" evidence="2">
    <location>
        <begin position="29"/>
        <end position="72"/>
    </location>
</feature>
<dbReference type="InterPro" id="IPR011105">
    <property type="entry name" value="Cell_wall_hydrolase_SleB"/>
</dbReference>
<name>A0A8J6LIL6_9FIRM</name>
<dbReference type="InterPro" id="IPR036779">
    <property type="entry name" value="LysM_dom_sf"/>
</dbReference>
<sequence>MKGKKRYIRCGSFLLALLVMLLPVLASAQTYQVKPGDSLYLISRRFNVPTDTLKNGNNLASNMIYPGQTLIIPTAYTVRPGDSLYLIANRNGITLSSLRTTNNLWHDYLEIGQVLYLPLGQGSTNPNPGAPSGGSQFYTVRVNDSLYLIAKRFGTTIQALKTANKLSSDFIYPGQVLTIPTGTAPSNPGGNNGGPGGNYGNKYNLSQAEIELLARLVRAEAEGESYEGQVAVAASVLNRLNDPRYPNTISQIIYQVDQGKYYQYSPVMDGRINLPPTATSLKAVQDALNGWDPSNGAIGFYNPAKTTNKWVRSQPITAQIGNHVFFRN</sequence>
<dbReference type="EMBL" id="JAAKDE010000012">
    <property type="protein sequence ID" value="MBA2133160.1"/>
    <property type="molecule type" value="Genomic_DNA"/>
</dbReference>
<evidence type="ECO:0000259" key="2">
    <source>
        <dbReference type="PROSITE" id="PS51782"/>
    </source>
</evidence>
<dbReference type="InterPro" id="IPR018392">
    <property type="entry name" value="LysM"/>
</dbReference>
<organism evidence="3 4">
    <name type="scientific">Capillibacterium thermochitinicola</name>
    <dbReference type="NCBI Taxonomy" id="2699427"/>
    <lineage>
        <taxon>Bacteria</taxon>
        <taxon>Bacillati</taxon>
        <taxon>Bacillota</taxon>
        <taxon>Capillibacterium</taxon>
    </lineage>
</organism>
<feature type="signal peptide" evidence="1">
    <location>
        <begin position="1"/>
        <end position="28"/>
    </location>
</feature>
<keyword evidence="4" id="KW-1185">Reference proteome</keyword>
<feature type="domain" description="LysM" evidence="2">
    <location>
        <begin position="136"/>
        <end position="179"/>
    </location>
</feature>
<dbReference type="RefSeq" id="WP_181339613.1">
    <property type="nucleotide sequence ID" value="NZ_JAAKDE010000012.1"/>
</dbReference>
<feature type="domain" description="LysM" evidence="2">
    <location>
        <begin position="74"/>
        <end position="117"/>
    </location>
</feature>
<dbReference type="Gene3D" id="3.10.350.10">
    <property type="entry name" value="LysM domain"/>
    <property type="match status" value="3"/>
</dbReference>
<dbReference type="Proteomes" id="UP000657177">
    <property type="component" value="Unassembled WGS sequence"/>
</dbReference>
<dbReference type="Gene3D" id="1.10.10.2520">
    <property type="entry name" value="Cell wall hydrolase SleB, domain 1"/>
    <property type="match status" value="1"/>
</dbReference>
<dbReference type="CDD" id="cd00118">
    <property type="entry name" value="LysM"/>
    <property type="match status" value="3"/>
</dbReference>
<dbReference type="PROSITE" id="PS51782">
    <property type="entry name" value="LYSM"/>
    <property type="match status" value="3"/>
</dbReference>
<proteinExistence type="predicted"/>
<dbReference type="PANTHER" id="PTHR33734:SF22">
    <property type="entry name" value="MEMBRANE-BOUND LYTIC MUREIN TRANSGLYCOSYLASE D"/>
    <property type="match status" value="1"/>
</dbReference>
<gene>
    <name evidence="3" type="ORF">G5B42_06345</name>
</gene>
<dbReference type="PANTHER" id="PTHR33734">
    <property type="entry name" value="LYSM DOMAIN-CONTAINING GPI-ANCHORED PROTEIN 2"/>
    <property type="match status" value="1"/>
</dbReference>
<comment type="caution">
    <text evidence="3">The sequence shown here is derived from an EMBL/GenBank/DDBJ whole genome shotgun (WGS) entry which is preliminary data.</text>
</comment>
<dbReference type="SUPFAM" id="SSF54106">
    <property type="entry name" value="LysM domain"/>
    <property type="match status" value="3"/>
</dbReference>
<dbReference type="GO" id="GO:0016787">
    <property type="term" value="F:hydrolase activity"/>
    <property type="evidence" value="ECO:0007669"/>
    <property type="project" value="InterPro"/>
</dbReference>
<accession>A0A8J6LIL6</accession>